<feature type="active site" description="Charge relay system" evidence="5">
    <location>
        <position position="197"/>
    </location>
</feature>
<evidence type="ECO:0000256" key="5">
    <source>
        <dbReference type="PROSITE-ProRule" id="PRU01240"/>
    </source>
</evidence>
<dbReference type="InterPro" id="IPR036852">
    <property type="entry name" value="Peptidase_S8/S53_dom_sf"/>
</dbReference>
<dbReference type="PROSITE" id="PS51892">
    <property type="entry name" value="SUBTILASE"/>
    <property type="match status" value="1"/>
</dbReference>
<dbReference type="Gene3D" id="3.40.50.200">
    <property type="entry name" value="Peptidase S8/S53 domain"/>
    <property type="match status" value="1"/>
</dbReference>
<comment type="similarity">
    <text evidence="1 5">Belongs to the peptidase S8 family.</text>
</comment>
<name>A0A0C1TYT6_9CLOT</name>
<keyword evidence="2 5" id="KW-0645">Protease</keyword>
<evidence type="ECO:0000256" key="1">
    <source>
        <dbReference type="ARBA" id="ARBA00011073"/>
    </source>
</evidence>
<dbReference type="PROSITE" id="PS00136">
    <property type="entry name" value="SUBTILASE_ASP"/>
    <property type="match status" value="1"/>
</dbReference>
<feature type="domain" description="Peptidase S8/S53" evidence="6">
    <location>
        <begin position="455"/>
        <end position="557"/>
    </location>
</feature>
<dbReference type="RefSeq" id="WP_052268163.1">
    <property type="nucleotide sequence ID" value="NZ_AYSO01000018.1"/>
</dbReference>
<dbReference type="AlphaFoldDB" id="A0A0C1TYT6"/>
<dbReference type="InterPro" id="IPR015500">
    <property type="entry name" value="Peptidase_S8_subtilisin-rel"/>
</dbReference>
<dbReference type="Pfam" id="PF00082">
    <property type="entry name" value="Peptidase_S8"/>
    <property type="match status" value="2"/>
</dbReference>
<dbReference type="InterPro" id="IPR017310">
    <property type="entry name" value="Pept_S8A_subtilisin_clostridia"/>
</dbReference>
<evidence type="ECO:0000256" key="2">
    <source>
        <dbReference type="ARBA" id="ARBA00022670"/>
    </source>
</evidence>
<feature type="active site" description="Charge relay system" evidence="5">
    <location>
        <position position="125"/>
    </location>
</feature>
<dbReference type="InterPro" id="IPR023827">
    <property type="entry name" value="Peptidase_S8_Asp-AS"/>
</dbReference>
<keyword evidence="3 5" id="KW-0378">Hydrolase</keyword>
<comment type="caution">
    <text evidence="7">The sequence shown here is derived from an EMBL/GenBank/DDBJ whole genome shotgun (WGS) entry which is preliminary data.</text>
</comment>
<dbReference type="PANTHER" id="PTHR43806:SF11">
    <property type="entry name" value="CEREVISIN-RELATED"/>
    <property type="match status" value="1"/>
</dbReference>
<dbReference type="Gene3D" id="2.60.120.1290">
    <property type="match status" value="1"/>
</dbReference>
<dbReference type="SUPFAM" id="SSF52743">
    <property type="entry name" value="Subtilisin-like"/>
    <property type="match status" value="1"/>
</dbReference>
<dbReference type="GO" id="GO:0006508">
    <property type="term" value="P:proteolysis"/>
    <property type="evidence" value="ECO:0007669"/>
    <property type="project" value="UniProtKB-KW"/>
</dbReference>
<gene>
    <name evidence="7" type="ORF">U732_2115</name>
</gene>
<feature type="domain" description="Peptidase S8/S53" evidence="6">
    <location>
        <begin position="116"/>
        <end position="319"/>
    </location>
</feature>
<reference evidence="7 8" key="1">
    <citation type="journal article" date="2015" name="Infect. Genet. Evol.">
        <title>Genomic sequences of six botulinum neurotoxin-producing strains representing three clostridial species illustrate the mobility and diversity of botulinum neurotoxin genes.</title>
        <authorList>
            <person name="Smith T.J."/>
            <person name="Hill K.K."/>
            <person name="Xie G."/>
            <person name="Foley B.T."/>
            <person name="Williamson C.H."/>
            <person name="Foster J.T."/>
            <person name="Johnson S.L."/>
            <person name="Chertkov O."/>
            <person name="Teshima H."/>
            <person name="Gibbons H.S."/>
            <person name="Johnsky L.A."/>
            <person name="Karavis M.A."/>
            <person name="Smith L.A."/>
        </authorList>
    </citation>
    <scope>NUCLEOTIDE SEQUENCE [LARGE SCALE GENOMIC DNA]</scope>
    <source>
        <strain evidence="7 8">CDC 2741</strain>
    </source>
</reference>
<dbReference type="PRINTS" id="PR00723">
    <property type="entry name" value="SUBTILISIN"/>
</dbReference>
<dbReference type="EMBL" id="AYSO01000018">
    <property type="protein sequence ID" value="KIE45829.1"/>
    <property type="molecule type" value="Genomic_DNA"/>
</dbReference>
<dbReference type="STRING" id="29341.RSJ17_02880"/>
<dbReference type="PROSITE" id="PS00137">
    <property type="entry name" value="SUBTILASE_HIS"/>
    <property type="match status" value="1"/>
</dbReference>
<organism evidence="7 8">
    <name type="scientific">Clostridium argentinense CDC 2741</name>
    <dbReference type="NCBI Taxonomy" id="1418104"/>
    <lineage>
        <taxon>Bacteria</taxon>
        <taxon>Bacillati</taxon>
        <taxon>Bacillota</taxon>
        <taxon>Clostridia</taxon>
        <taxon>Eubacteriales</taxon>
        <taxon>Clostridiaceae</taxon>
        <taxon>Clostridium</taxon>
    </lineage>
</organism>
<dbReference type="InterPro" id="IPR034045">
    <property type="entry name" value="Pep_S8_CspA-like"/>
</dbReference>
<dbReference type="OrthoDB" id="2744137at2"/>
<accession>A0A0C1TYT6</accession>
<dbReference type="PIRSF" id="PIRSF037894">
    <property type="entry name" value="Subtilisin_rel_CspABC"/>
    <property type="match status" value="1"/>
</dbReference>
<dbReference type="InterPro" id="IPR050131">
    <property type="entry name" value="Peptidase_S8_subtilisin-like"/>
</dbReference>
<protein>
    <submittedName>
        <fullName evidence="7">Subtilase family protein</fullName>
    </submittedName>
</protein>
<dbReference type="InterPro" id="IPR022398">
    <property type="entry name" value="Peptidase_S8_His-AS"/>
</dbReference>
<evidence type="ECO:0000313" key="8">
    <source>
        <dbReference type="Proteomes" id="UP000031366"/>
    </source>
</evidence>
<dbReference type="InterPro" id="IPR000209">
    <property type="entry name" value="Peptidase_S8/S53_dom"/>
</dbReference>
<keyword evidence="8" id="KW-1185">Reference proteome</keyword>
<dbReference type="GO" id="GO:0004252">
    <property type="term" value="F:serine-type endopeptidase activity"/>
    <property type="evidence" value="ECO:0007669"/>
    <property type="project" value="UniProtKB-UniRule"/>
</dbReference>
<dbReference type="CDD" id="cd07478">
    <property type="entry name" value="Peptidases_S8_CspA-like"/>
    <property type="match status" value="1"/>
</dbReference>
<proteinExistence type="inferred from homology"/>
<evidence type="ECO:0000256" key="4">
    <source>
        <dbReference type="ARBA" id="ARBA00022825"/>
    </source>
</evidence>
<evidence type="ECO:0000313" key="7">
    <source>
        <dbReference type="EMBL" id="KIE45829.1"/>
    </source>
</evidence>
<keyword evidence="4 5" id="KW-0720">Serine protease</keyword>
<feature type="active site" description="Charge relay system" evidence="5">
    <location>
        <position position="519"/>
    </location>
</feature>
<evidence type="ECO:0000259" key="6">
    <source>
        <dbReference type="Pfam" id="PF00082"/>
    </source>
</evidence>
<sequence length="625" mass="68506">MKEHRESVSEVQQELIISLPQCGKLYLDPEYESYIGEYIGDVAGQLNKIDYACALVVGEFTVIVIVKSGRVSDLLRDVPAIINLERDELYSLTQLSPINTANISIFHGNSFLSLRGTGVVIGMLDTGIDYLNREFMTEDNKTRIIGIWDQTIQEGPYPEGFPYGTEYSREQINEAIAAQARGEDPYTIVPQRDDNGHGTEIAGIIGAGGRAGVTGAAPDCEFLIVKLKEASKSLTEQFPQVAVTIPEYQSTDILLALKYLYDTQRKLNKPMAICIALGANYGAHDGSSRVERYIDYFSVRSGIAVVGGTGNEGDAANHTSGVFTQSGETRIIELQVADDQLGIEVNIWFNRPDRISVAIISPSGEILQKIPEKLKGVVTLKFTLEGTIATLLYDYPENVTGDGRISIGFTNVRGGIWQIVLLGEYIVNGRYDAWTYQKNFLRPGTKFLEPDPEVTLTIPSTSRTIIVTSYYDQNTGTVVPTSGRGFTRDGRVKPAVTTGGINVLTTRAGGGTTVITGSSAATAVLTGAVALILQWGVVEGNRPALYPPKINTLLISGTRTRPGDIYPNPSWGYGILDLNKVFQNIRSFDEDLNRNIDKKNNVATFTKNVIVRIPKELYNVYEKNN</sequence>
<dbReference type="Proteomes" id="UP000031366">
    <property type="component" value="Unassembled WGS sequence"/>
</dbReference>
<evidence type="ECO:0000256" key="3">
    <source>
        <dbReference type="ARBA" id="ARBA00022801"/>
    </source>
</evidence>
<dbReference type="PANTHER" id="PTHR43806">
    <property type="entry name" value="PEPTIDASE S8"/>
    <property type="match status" value="1"/>
</dbReference>